<dbReference type="RefSeq" id="WP_382199175.1">
    <property type="nucleotide sequence ID" value="NZ_JBHTBZ010000013.1"/>
</dbReference>
<feature type="chain" id="PRO_5045654151" evidence="1">
    <location>
        <begin position="33"/>
        <end position="288"/>
    </location>
</feature>
<sequence>MTRLPTPQARHRARALMGCMLLMAAAGHTAQAAPEQPLWEVGLGAAALHFPAYRGSDQGQGLLLPVPYLVYRGDFFKVDRDGVRAQLFDSDRVELTFSGALSPPASTRDVRARAGMPDLRATFEVGPQLDLTLWQAQRRGTTLKLLLPVRAAFTLEQRPQHVGWVFHPKLNLDVAHVAGLAGWNLGLQAGPLWGDRRQHNHFYSVATPYATGERPAYAAAAGFGGMQYVVGVSKRYPNHWVGAFLRYDNLNGARFVNSPLVRTRHHVAAGVAVSWVLGSSATRVAVDD</sequence>
<keyword evidence="3" id="KW-1185">Reference proteome</keyword>
<organism evidence="2 3">
    <name type="scientific">Hydrogenophaga defluvii</name>
    <dbReference type="NCBI Taxonomy" id="249410"/>
    <lineage>
        <taxon>Bacteria</taxon>
        <taxon>Pseudomonadati</taxon>
        <taxon>Pseudomonadota</taxon>
        <taxon>Betaproteobacteria</taxon>
        <taxon>Burkholderiales</taxon>
        <taxon>Comamonadaceae</taxon>
        <taxon>Hydrogenophaga</taxon>
    </lineage>
</organism>
<evidence type="ECO:0000313" key="2">
    <source>
        <dbReference type="EMBL" id="MFC7459924.1"/>
    </source>
</evidence>
<gene>
    <name evidence="2" type="ORF">ACFQU0_05720</name>
</gene>
<name>A0ABW2S9I1_9BURK</name>
<evidence type="ECO:0000256" key="1">
    <source>
        <dbReference type="SAM" id="SignalP"/>
    </source>
</evidence>
<dbReference type="Proteomes" id="UP001596457">
    <property type="component" value="Unassembled WGS sequence"/>
</dbReference>
<evidence type="ECO:0000313" key="3">
    <source>
        <dbReference type="Proteomes" id="UP001596457"/>
    </source>
</evidence>
<dbReference type="InterPro" id="IPR010583">
    <property type="entry name" value="MipA"/>
</dbReference>
<accession>A0ABW2S9I1</accession>
<feature type="signal peptide" evidence="1">
    <location>
        <begin position="1"/>
        <end position="32"/>
    </location>
</feature>
<protein>
    <submittedName>
        <fullName evidence="2">MipA/OmpV family protein</fullName>
    </submittedName>
</protein>
<proteinExistence type="predicted"/>
<reference evidence="3" key="1">
    <citation type="journal article" date="2019" name="Int. J. Syst. Evol. Microbiol.">
        <title>The Global Catalogue of Microorganisms (GCM) 10K type strain sequencing project: providing services to taxonomists for standard genome sequencing and annotation.</title>
        <authorList>
            <consortium name="The Broad Institute Genomics Platform"/>
            <consortium name="The Broad Institute Genome Sequencing Center for Infectious Disease"/>
            <person name="Wu L."/>
            <person name="Ma J."/>
        </authorList>
    </citation>
    <scope>NUCLEOTIDE SEQUENCE [LARGE SCALE GENOMIC DNA]</scope>
    <source>
        <strain evidence="3">CCUG 53903</strain>
    </source>
</reference>
<keyword evidence="1" id="KW-0732">Signal</keyword>
<comment type="caution">
    <text evidence="2">The sequence shown here is derived from an EMBL/GenBank/DDBJ whole genome shotgun (WGS) entry which is preliminary data.</text>
</comment>
<dbReference type="Pfam" id="PF06629">
    <property type="entry name" value="MipA"/>
    <property type="match status" value="1"/>
</dbReference>
<dbReference type="EMBL" id="JBHTBZ010000013">
    <property type="protein sequence ID" value="MFC7459924.1"/>
    <property type="molecule type" value="Genomic_DNA"/>
</dbReference>